<dbReference type="AlphaFoldDB" id="A0AAW2R368"/>
<comment type="caution">
    <text evidence="1">The sequence shown here is derived from an EMBL/GenBank/DDBJ whole genome shotgun (WGS) entry which is preliminary data.</text>
</comment>
<evidence type="ECO:0000313" key="1">
    <source>
        <dbReference type="EMBL" id="KAL0374126.1"/>
    </source>
</evidence>
<accession>A0AAW2R368</accession>
<reference evidence="1" key="1">
    <citation type="submission" date="2020-06" db="EMBL/GenBank/DDBJ databases">
        <authorList>
            <person name="Li T."/>
            <person name="Hu X."/>
            <person name="Zhang T."/>
            <person name="Song X."/>
            <person name="Zhang H."/>
            <person name="Dai N."/>
            <person name="Sheng W."/>
            <person name="Hou X."/>
            <person name="Wei L."/>
        </authorList>
    </citation>
    <scope>NUCLEOTIDE SEQUENCE</scope>
    <source>
        <strain evidence="1">G02</strain>
        <tissue evidence="1">Leaf</tissue>
    </source>
</reference>
<reference evidence="1" key="2">
    <citation type="journal article" date="2024" name="Plant">
        <title>Genomic evolution and insights into agronomic trait innovations of Sesamum species.</title>
        <authorList>
            <person name="Miao H."/>
            <person name="Wang L."/>
            <person name="Qu L."/>
            <person name="Liu H."/>
            <person name="Sun Y."/>
            <person name="Le M."/>
            <person name="Wang Q."/>
            <person name="Wei S."/>
            <person name="Zheng Y."/>
            <person name="Lin W."/>
            <person name="Duan Y."/>
            <person name="Cao H."/>
            <person name="Xiong S."/>
            <person name="Wang X."/>
            <person name="Wei L."/>
            <person name="Li C."/>
            <person name="Ma Q."/>
            <person name="Ju M."/>
            <person name="Zhao R."/>
            <person name="Li G."/>
            <person name="Mu C."/>
            <person name="Tian Q."/>
            <person name="Mei H."/>
            <person name="Zhang T."/>
            <person name="Gao T."/>
            <person name="Zhang H."/>
        </authorList>
    </citation>
    <scope>NUCLEOTIDE SEQUENCE</scope>
    <source>
        <strain evidence="1">G02</strain>
    </source>
</reference>
<organism evidence="1">
    <name type="scientific">Sesamum radiatum</name>
    <name type="common">Black benniseed</name>
    <dbReference type="NCBI Taxonomy" id="300843"/>
    <lineage>
        <taxon>Eukaryota</taxon>
        <taxon>Viridiplantae</taxon>
        <taxon>Streptophyta</taxon>
        <taxon>Embryophyta</taxon>
        <taxon>Tracheophyta</taxon>
        <taxon>Spermatophyta</taxon>
        <taxon>Magnoliopsida</taxon>
        <taxon>eudicotyledons</taxon>
        <taxon>Gunneridae</taxon>
        <taxon>Pentapetalae</taxon>
        <taxon>asterids</taxon>
        <taxon>lamiids</taxon>
        <taxon>Lamiales</taxon>
        <taxon>Pedaliaceae</taxon>
        <taxon>Sesamum</taxon>
    </lineage>
</organism>
<protein>
    <submittedName>
        <fullName evidence="1">Uncharacterized protein</fullName>
    </submittedName>
</protein>
<name>A0AAW2R368_SESRA</name>
<dbReference type="EMBL" id="JACGWJ010000014">
    <property type="protein sequence ID" value="KAL0374126.1"/>
    <property type="molecule type" value="Genomic_DNA"/>
</dbReference>
<sequence length="104" mass="10940">MLSIAPNKEKAGEAPVAATTQALQVVPSMSLTSLAGATTTATLRPADLADDAPRIIVVQDTPLVELSPTLLGTLQQMITLVMYEQLTVLALTQVTMQPEVVVPE</sequence>
<proteinExistence type="predicted"/>
<gene>
    <name evidence="1" type="ORF">Sradi_3328300</name>
</gene>